<keyword evidence="2" id="KW-0694">RNA-binding</keyword>
<feature type="region of interest" description="Disordered" evidence="3">
    <location>
        <begin position="276"/>
        <end position="299"/>
    </location>
</feature>
<feature type="region of interest" description="Disordered" evidence="3">
    <location>
        <begin position="506"/>
        <end position="560"/>
    </location>
</feature>
<gene>
    <name evidence="5" type="ORF">SAPIO_CDS7836</name>
</gene>
<dbReference type="VEuPathDB" id="FungiDB:SAPIO_CDS7836"/>
<proteinExistence type="predicted"/>
<dbReference type="RefSeq" id="XP_016640739.1">
    <property type="nucleotide sequence ID" value="XM_016789622.1"/>
</dbReference>
<dbReference type="InterPro" id="IPR004088">
    <property type="entry name" value="KH_dom_type_1"/>
</dbReference>
<dbReference type="PROSITE" id="PS50084">
    <property type="entry name" value="KH_TYPE_1"/>
    <property type="match status" value="3"/>
</dbReference>
<dbReference type="SUPFAM" id="SSF54791">
    <property type="entry name" value="Eukaryotic type KH-domain (KH-domain type I)"/>
    <property type="match status" value="3"/>
</dbReference>
<dbReference type="GeneID" id="27726908"/>
<feature type="region of interest" description="Disordered" evidence="3">
    <location>
        <begin position="582"/>
        <end position="601"/>
    </location>
</feature>
<feature type="region of interest" description="Disordered" evidence="3">
    <location>
        <begin position="1"/>
        <end position="81"/>
    </location>
</feature>
<dbReference type="OMA" id="QNTTGCK"/>
<dbReference type="InterPro" id="IPR004087">
    <property type="entry name" value="KH_dom"/>
</dbReference>
<evidence type="ECO:0000256" key="2">
    <source>
        <dbReference type="PROSITE-ProRule" id="PRU00117"/>
    </source>
</evidence>
<feature type="domain" description="K Homology" evidence="4">
    <location>
        <begin position="435"/>
        <end position="506"/>
    </location>
</feature>
<keyword evidence="6" id="KW-1185">Reference proteome</keyword>
<dbReference type="KEGG" id="sapo:SAPIO_CDS7836"/>
<feature type="compositionally biased region" description="Pro residues" evidence="3">
    <location>
        <begin position="591"/>
        <end position="601"/>
    </location>
</feature>
<feature type="compositionally biased region" description="Basic and acidic residues" evidence="3">
    <location>
        <begin position="147"/>
        <end position="172"/>
    </location>
</feature>
<evidence type="ECO:0000259" key="4">
    <source>
        <dbReference type="SMART" id="SM00322"/>
    </source>
</evidence>
<feature type="region of interest" description="Disordered" evidence="3">
    <location>
        <begin position="102"/>
        <end position="212"/>
    </location>
</feature>
<dbReference type="Pfam" id="PF00013">
    <property type="entry name" value="KH_1"/>
    <property type="match status" value="3"/>
</dbReference>
<dbReference type="SMART" id="SM00322">
    <property type="entry name" value="KH"/>
    <property type="match status" value="3"/>
</dbReference>
<evidence type="ECO:0000313" key="6">
    <source>
        <dbReference type="Proteomes" id="UP000028545"/>
    </source>
</evidence>
<dbReference type="Gene3D" id="3.30.1370.10">
    <property type="entry name" value="K Homology domain, type 1"/>
    <property type="match status" value="3"/>
</dbReference>
<dbReference type="GO" id="GO:0003723">
    <property type="term" value="F:RNA binding"/>
    <property type="evidence" value="ECO:0007669"/>
    <property type="project" value="UniProtKB-UniRule"/>
</dbReference>
<dbReference type="PANTHER" id="PTHR10288">
    <property type="entry name" value="KH DOMAIN CONTAINING RNA BINDING PROTEIN"/>
    <property type="match status" value="1"/>
</dbReference>
<dbReference type="CDD" id="cd00105">
    <property type="entry name" value="KH-I"/>
    <property type="match status" value="1"/>
</dbReference>
<feature type="compositionally biased region" description="Basic and acidic residues" evidence="3">
    <location>
        <begin position="290"/>
        <end position="299"/>
    </location>
</feature>
<feature type="compositionally biased region" description="Gly residues" evidence="3">
    <location>
        <begin position="515"/>
        <end position="537"/>
    </location>
</feature>
<feature type="domain" description="K Homology" evidence="4">
    <location>
        <begin position="305"/>
        <end position="376"/>
    </location>
</feature>
<evidence type="ECO:0000256" key="3">
    <source>
        <dbReference type="SAM" id="MobiDB-lite"/>
    </source>
</evidence>
<evidence type="ECO:0000256" key="1">
    <source>
        <dbReference type="ARBA" id="ARBA00022737"/>
    </source>
</evidence>
<evidence type="ECO:0000313" key="5">
    <source>
        <dbReference type="EMBL" id="KEZ40940.1"/>
    </source>
</evidence>
<name>A0A084G0S8_PSEDA</name>
<feature type="compositionally biased region" description="Pro residues" evidence="3">
    <location>
        <begin position="30"/>
        <end position="57"/>
    </location>
</feature>
<reference evidence="5 6" key="1">
    <citation type="journal article" date="2014" name="Genome Announc.">
        <title>Draft genome sequence of the pathogenic fungus Scedosporium apiospermum.</title>
        <authorList>
            <person name="Vandeputte P."/>
            <person name="Ghamrawi S."/>
            <person name="Rechenmann M."/>
            <person name="Iltis A."/>
            <person name="Giraud S."/>
            <person name="Fleury M."/>
            <person name="Thornton C."/>
            <person name="Delhaes L."/>
            <person name="Meyer W."/>
            <person name="Papon N."/>
            <person name="Bouchara J.P."/>
        </authorList>
    </citation>
    <scope>NUCLEOTIDE SEQUENCE [LARGE SCALE GENOMIC DNA]</scope>
    <source>
        <strain evidence="5 6">IHEM 14462</strain>
    </source>
</reference>
<keyword evidence="1" id="KW-0677">Repeat</keyword>
<dbReference type="HOGENOM" id="CLU_025201_0_0_1"/>
<dbReference type="OrthoDB" id="5204190at2759"/>
<feature type="compositionally biased region" description="Low complexity" evidence="3">
    <location>
        <begin position="58"/>
        <end position="68"/>
    </location>
</feature>
<dbReference type="InterPro" id="IPR036612">
    <property type="entry name" value="KH_dom_type_1_sf"/>
</dbReference>
<comment type="caution">
    <text evidence="5">The sequence shown here is derived from an EMBL/GenBank/DDBJ whole genome shotgun (WGS) entry which is preliminary data.</text>
</comment>
<feature type="compositionally biased region" description="Basic and acidic residues" evidence="3">
    <location>
        <begin position="193"/>
        <end position="206"/>
    </location>
</feature>
<feature type="region of interest" description="Disordered" evidence="3">
    <location>
        <begin position="378"/>
        <end position="436"/>
    </location>
</feature>
<dbReference type="AlphaFoldDB" id="A0A084G0S8"/>
<feature type="compositionally biased region" description="Basic and acidic residues" evidence="3">
    <location>
        <begin position="123"/>
        <end position="135"/>
    </location>
</feature>
<dbReference type="EMBL" id="JOWA01000111">
    <property type="protein sequence ID" value="KEZ40940.1"/>
    <property type="molecule type" value="Genomic_DNA"/>
</dbReference>
<feature type="domain" description="K Homology" evidence="4">
    <location>
        <begin position="206"/>
        <end position="276"/>
    </location>
</feature>
<organism evidence="5 6">
    <name type="scientific">Pseudallescheria apiosperma</name>
    <name type="common">Scedosporium apiospermum</name>
    <dbReference type="NCBI Taxonomy" id="563466"/>
    <lineage>
        <taxon>Eukaryota</taxon>
        <taxon>Fungi</taxon>
        <taxon>Dikarya</taxon>
        <taxon>Ascomycota</taxon>
        <taxon>Pezizomycotina</taxon>
        <taxon>Sordariomycetes</taxon>
        <taxon>Hypocreomycetidae</taxon>
        <taxon>Microascales</taxon>
        <taxon>Microascaceae</taxon>
        <taxon>Scedosporium</taxon>
    </lineage>
</organism>
<feature type="compositionally biased region" description="Gly residues" evidence="3">
    <location>
        <begin position="417"/>
        <end position="435"/>
    </location>
</feature>
<protein>
    <recommendedName>
        <fullName evidence="4">K Homology domain-containing protein</fullName>
    </recommendedName>
</protein>
<accession>A0A084G0S8</accession>
<feature type="compositionally biased region" description="Polar residues" evidence="3">
    <location>
        <begin position="541"/>
        <end position="552"/>
    </location>
</feature>
<dbReference type="Proteomes" id="UP000028545">
    <property type="component" value="Unassembled WGS sequence"/>
</dbReference>
<sequence>MSTQTPDIQSILAALASQRQAPPAGGQTPGQPPIPGAPAYPPPSDQQPSAAYPPPPSSASYGAPPGYSIPQPAASGNMDLSAIRPVNSGTVSIAEAIAKAKSYAAEAGVASYERPVVYPAHNGRGDGRDSREGRDYRRRSRSKSPASRRDTYRDNYNPYRDERREERSRDYGHPGGRYSPDGHGRGGPYRSSNGRDRDRSPPRGGDDNSETIQIEGNLVGLIIGRQGENLRRIEGETGCRVQFLGTADNSSMRQCKITGPRARRADVKEAIDRIIRDTGVSSSRGPPPERAPKEHRGGAAALREGEDHMQIMVPDPTVGLIIGRGGETIRDLQERSGCHINIVGESKSINGLRPVNLIGTLEAAQKAKDLIMEIVDSDSRGEGGAGTAAAIGKRPYGGQSDSHPYEYQSRGGPPPHRGGGGGGGPGGDGGMGGGDKIQEIIRVPSDAVGMIIGKRGDTIREIQNVTGCKINVSQSSGEGEVEREIALIGSQDSINQAKRAIDEKIDAVRMKGSGPSSGPGRGGPRGGPRGGDHGGYGQHPAASQSHPPQQSAAADGSDPYAQYGGYNNYLALWYQQWIGAAGAAGGQQPGDAPPQPTPGTQ</sequence>